<evidence type="ECO:0000313" key="6">
    <source>
        <dbReference type="Proteomes" id="UP000237798"/>
    </source>
</evidence>
<keyword evidence="5" id="KW-0456">Lyase</keyword>
<dbReference type="PROSITE" id="PS00161">
    <property type="entry name" value="ISOCITRATE_LYASE"/>
    <property type="match status" value="1"/>
</dbReference>
<dbReference type="GO" id="GO:0046421">
    <property type="term" value="F:methylisocitrate lyase activity"/>
    <property type="evidence" value="ECO:0007669"/>
    <property type="project" value="UniProtKB-ARBA"/>
</dbReference>
<comment type="function">
    <text evidence="3">Involved in the methylcitric acid cycle. Catalyzes the cleavage of 2-methylisocitrate to yield pyruvate and succinate.</text>
</comment>
<keyword evidence="6" id="KW-1185">Reference proteome</keyword>
<dbReference type="Gene3D" id="3.20.20.60">
    <property type="entry name" value="Phosphoenolpyruvate-binding domains"/>
    <property type="match status" value="1"/>
</dbReference>
<accession>A0A2T0BB09</accession>
<dbReference type="EMBL" id="PVXP01000077">
    <property type="protein sequence ID" value="PRR81068.1"/>
    <property type="molecule type" value="Genomic_DNA"/>
</dbReference>
<protein>
    <recommendedName>
        <fullName evidence="4">2-methylisocitrate lyase</fullName>
    </recommendedName>
</protein>
<dbReference type="RefSeq" id="WP_106010776.1">
    <property type="nucleotide sequence ID" value="NZ_JALCQO010000031.1"/>
</dbReference>
<evidence type="ECO:0000256" key="4">
    <source>
        <dbReference type="ARBA" id="ARBA00073849"/>
    </source>
</evidence>
<gene>
    <name evidence="5" type="primary">dml</name>
    <name evidence="5" type="ORF">CLLU_32230</name>
</gene>
<evidence type="ECO:0000256" key="1">
    <source>
        <dbReference type="ARBA" id="ARBA00009282"/>
    </source>
</evidence>
<comment type="similarity">
    <text evidence="1">Belongs to the isocitrate lyase/PEP mutase superfamily. Methylisocitrate lyase family.</text>
</comment>
<dbReference type="Proteomes" id="UP000237798">
    <property type="component" value="Unassembled WGS sequence"/>
</dbReference>
<dbReference type="OrthoDB" id="8629576at2"/>
<evidence type="ECO:0000256" key="3">
    <source>
        <dbReference type="ARBA" id="ARBA00058526"/>
    </source>
</evidence>
<organism evidence="5 6">
    <name type="scientific">Clostridium luticellarii</name>
    <dbReference type="NCBI Taxonomy" id="1691940"/>
    <lineage>
        <taxon>Bacteria</taxon>
        <taxon>Bacillati</taxon>
        <taxon>Bacillota</taxon>
        <taxon>Clostridia</taxon>
        <taxon>Eubacteriales</taxon>
        <taxon>Clostridiaceae</taxon>
        <taxon>Clostridium</taxon>
    </lineage>
</organism>
<proteinExistence type="inferred from homology"/>
<dbReference type="InterPro" id="IPR039556">
    <property type="entry name" value="ICL/PEPM"/>
</dbReference>
<dbReference type="AlphaFoldDB" id="A0A2T0BB09"/>
<comment type="caution">
    <text evidence="5">The sequence shown here is derived from an EMBL/GenBank/DDBJ whole genome shotgun (WGS) entry which is preliminary data.</text>
</comment>
<dbReference type="CDD" id="cd00377">
    <property type="entry name" value="ICL_PEPM"/>
    <property type="match status" value="1"/>
</dbReference>
<dbReference type="InterPro" id="IPR040442">
    <property type="entry name" value="Pyrv_kinase-like_dom_sf"/>
</dbReference>
<comment type="catalytic activity">
    <reaction evidence="2">
        <text>3-hydroxybutane-1,2,3-tricarboxylate = pyruvate + succinate</text>
        <dbReference type="Rhea" id="RHEA:57504"/>
        <dbReference type="ChEBI" id="CHEBI:15361"/>
        <dbReference type="ChEBI" id="CHEBI:30031"/>
        <dbReference type="ChEBI" id="CHEBI:141790"/>
    </reaction>
</comment>
<sequence>MGKGKIIRNFIKKGELLVSPGAFNSISAKIVEQAGFNSVYMTGYGAAANLLGSPDIGLLSVSEMTKQLAYMDEAVNIPIIADADTGYGNVLNMYRTVKEYEKAGAAAIQIEDQSWPKRCGHMDGKQVISAEEMVSKIKAAVDARQDEDTVIIARTDALAPLGFDEAIRRGNLYKEAGADVIFVEAPPDADKLKQVPKLVKAPILANMIEGGKTPVLSAKELQNLGFAIAIYPLSTLYVMTKAVKELLQELRKTGTTHGKINDMIDFPEFNEIVELSKIRETEKKYSNL</sequence>
<dbReference type="PANTHER" id="PTHR42905:SF5">
    <property type="entry name" value="CARBOXYVINYL-CARBOXYPHOSPHONATE PHOSPHORYLMUTASE, CHLOROPLASTIC"/>
    <property type="match status" value="1"/>
</dbReference>
<dbReference type="InterPro" id="IPR015813">
    <property type="entry name" value="Pyrv/PenolPyrv_kinase-like_dom"/>
</dbReference>
<dbReference type="PANTHER" id="PTHR42905">
    <property type="entry name" value="PHOSPHOENOLPYRUVATE CARBOXYLASE"/>
    <property type="match status" value="1"/>
</dbReference>
<dbReference type="FunFam" id="3.20.20.60:FF:000009">
    <property type="entry name" value="2-methylisocitrate lyase"/>
    <property type="match status" value="1"/>
</dbReference>
<name>A0A2T0BB09_9CLOT</name>
<reference evidence="5 6" key="1">
    <citation type="submission" date="2018-03" db="EMBL/GenBank/DDBJ databases">
        <title>Genome sequence of Clostridium luticellarii DSM 29923.</title>
        <authorList>
            <person name="Poehlein A."/>
            <person name="Daniel R."/>
        </authorList>
    </citation>
    <scope>NUCLEOTIDE SEQUENCE [LARGE SCALE GENOMIC DNA]</scope>
    <source>
        <strain evidence="5 6">DSM 29923</strain>
    </source>
</reference>
<dbReference type="SUPFAM" id="SSF51621">
    <property type="entry name" value="Phosphoenolpyruvate/pyruvate domain"/>
    <property type="match status" value="1"/>
</dbReference>
<evidence type="ECO:0000313" key="5">
    <source>
        <dbReference type="EMBL" id="PRR81068.1"/>
    </source>
</evidence>
<evidence type="ECO:0000256" key="2">
    <source>
        <dbReference type="ARBA" id="ARBA00051150"/>
    </source>
</evidence>
<dbReference type="Pfam" id="PF13714">
    <property type="entry name" value="PEP_mutase"/>
    <property type="match status" value="1"/>
</dbReference>
<dbReference type="InterPro" id="IPR018523">
    <property type="entry name" value="Isocitrate_lyase_ph_CS"/>
</dbReference>